<sequence>MTELENIGKLAATASELLNAIRGGEIANMKAEHTQTLEEFVTAYNAKINEFTQQKGEALNQFNQEKAEAFAAADSQLQSRRAAVDAVLGDLAGHVEHRIHYYDGILHTKVSLGLKADPSDETVSEWVRVPFPSDELGFLNYSLISKKTMIYLKRASSNDGGYPDYNVDQSNTKFQFIIANSAATSEQINQKVDSDGLSNRYFGSWSSIATSGEINCIHINGLHPYQCLWVRAVNVKAENSAYKGPYIPQNVEQYGGFPTFAVDKVINYARIAK</sequence>
<reference evidence="1 2" key="1">
    <citation type="submission" date="2018-01" db="EMBL/GenBank/DDBJ databases">
        <title>Co-occurrence of chitin degradation, pigmentation and bioactivity in marine Pseudoalteromonas.</title>
        <authorList>
            <person name="Paulsen S."/>
            <person name="Gram L."/>
            <person name="Machado H."/>
        </authorList>
    </citation>
    <scope>NUCLEOTIDE SEQUENCE [LARGE SCALE GENOMIC DNA]</scope>
    <source>
        <strain evidence="1 2">S3898</strain>
    </source>
</reference>
<comment type="caution">
    <text evidence="1">The sequence shown here is derived from an EMBL/GenBank/DDBJ whole genome shotgun (WGS) entry which is preliminary data.</text>
</comment>
<protein>
    <submittedName>
        <fullName evidence="1">Uncharacterized protein</fullName>
    </submittedName>
</protein>
<dbReference type="RefSeq" id="WP_130253813.1">
    <property type="nucleotide sequence ID" value="NZ_PPSX01000005.1"/>
</dbReference>
<proteinExistence type="predicted"/>
<dbReference type="AlphaFoldDB" id="A0A4Q7ISH7"/>
<name>A0A4Q7ISH7_9GAMM</name>
<organism evidence="1 2">
    <name type="scientific">Pseudoalteromonas phenolica</name>
    <dbReference type="NCBI Taxonomy" id="161398"/>
    <lineage>
        <taxon>Bacteria</taxon>
        <taxon>Pseudomonadati</taxon>
        <taxon>Pseudomonadota</taxon>
        <taxon>Gammaproteobacteria</taxon>
        <taxon>Alteromonadales</taxon>
        <taxon>Pseudoalteromonadaceae</taxon>
        <taxon>Pseudoalteromonas</taxon>
    </lineage>
</organism>
<accession>A0A4Q7ISH7</accession>
<dbReference type="Proteomes" id="UP000291338">
    <property type="component" value="Unassembled WGS sequence"/>
</dbReference>
<dbReference type="EMBL" id="PPSX01000005">
    <property type="protein sequence ID" value="RZQ54922.1"/>
    <property type="molecule type" value="Genomic_DNA"/>
</dbReference>
<evidence type="ECO:0000313" key="2">
    <source>
        <dbReference type="Proteomes" id="UP000291338"/>
    </source>
</evidence>
<evidence type="ECO:0000313" key="1">
    <source>
        <dbReference type="EMBL" id="RZQ54922.1"/>
    </source>
</evidence>
<gene>
    <name evidence="1" type="ORF">C1E23_01155</name>
</gene>